<dbReference type="SUPFAM" id="SSF81901">
    <property type="entry name" value="HCP-like"/>
    <property type="match status" value="2"/>
</dbReference>
<dbReference type="InterPro" id="IPR006597">
    <property type="entry name" value="Sel1-like"/>
</dbReference>
<accession>A0A397IWR0</accession>
<dbReference type="Gene3D" id="1.25.40.10">
    <property type="entry name" value="Tetratricopeptide repeat domain"/>
    <property type="match status" value="2"/>
</dbReference>
<name>A0A397IWR0_9GLOM</name>
<evidence type="ECO:0000256" key="1">
    <source>
        <dbReference type="ARBA" id="ARBA00038101"/>
    </source>
</evidence>
<comment type="caution">
    <text evidence="2">The sequence shown here is derived from an EMBL/GenBank/DDBJ whole genome shotgun (WGS) entry which is preliminary data.</text>
</comment>
<dbReference type="AlphaFoldDB" id="A0A397IWR0"/>
<sequence>MERVWSNENGTIKDEENTFHWYLKSAEGGNSLCQCYPEVCYWNGIGTTKGEKKAFQWYLKSAEGWNGNGQYILDYCYKNGIGTTRDEKKSFHWYLKSVMDRVLLSEWNWNYIRLKWYLKLAEGRNSIGQYILGNCYLKGIGTTKDEIKGWMWISLSAEGGNDHSQQLIEFLHRNELEISMNKNFQNKLKQNTNRKDNSFSLTLSKSFIENLNSVEYSKIKNRNCFICWKTNSCIEICNKYFQDFGRCHISP</sequence>
<organism evidence="2 3">
    <name type="scientific">Diversispora epigaea</name>
    <dbReference type="NCBI Taxonomy" id="1348612"/>
    <lineage>
        <taxon>Eukaryota</taxon>
        <taxon>Fungi</taxon>
        <taxon>Fungi incertae sedis</taxon>
        <taxon>Mucoromycota</taxon>
        <taxon>Glomeromycotina</taxon>
        <taxon>Glomeromycetes</taxon>
        <taxon>Diversisporales</taxon>
        <taxon>Diversisporaceae</taxon>
        <taxon>Diversispora</taxon>
    </lineage>
</organism>
<comment type="similarity">
    <text evidence="1">Belongs to the sel-1 family.</text>
</comment>
<proteinExistence type="inferred from homology"/>
<evidence type="ECO:0000313" key="3">
    <source>
        <dbReference type="Proteomes" id="UP000266861"/>
    </source>
</evidence>
<dbReference type="PANTHER" id="PTHR11102">
    <property type="entry name" value="SEL-1-LIKE PROTEIN"/>
    <property type="match status" value="1"/>
</dbReference>
<protein>
    <submittedName>
        <fullName evidence="2">Uncharacterized protein</fullName>
    </submittedName>
</protein>
<reference evidence="2 3" key="1">
    <citation type="submission" date="2018-08" db="EMBL/GenBank/DDBJ databases">
        <title>Genome and evolution of the arbuscular mycorrhizal fungus Diversispora epigaea (formerly Glomus versiforme) and its bacterial endosymbionts.</title>
        <authorList>
            <person name="Sun X."/>
            <person name="Fei Z."/>
            <person name="Harrison M."/>
        </authorList>
    </citation>
    <scope>NUCLEOTIDE SEQUENCE [LARGE SCALE GENOMIC DNA]</scope>
    <source>
        <strain evidence="2 3">IT104</strain>
    </source>
</reference>
<keyword evidence="3" id="KW-1185">Reference proteome</keyword>
<dbReference type="Proteomes" id="UP000266861">
    <property type="component" value="Unassembled WGS sequence"/>
</dbReference>
<dbReference type="InterPro" id="IPR050767">
    <property type="entry name" value="Sel1_AlgK"/>
</dbReference>
<dbReference type="Pfam" id="PF08238">
    <property type="entry name" value="Sel1"/>
    <property type="match status" value="4"/>
</dbReference>
<dbReference type="EMBL" id="PQFF01000167">
    <property type="protein sequence ID" value="RHZ77514.1"/>
    <property type="molecule type" value="Genomic_DNA"/>
</dbReference>
<gene>
    <name evidence="2" type="ORF">Glove_177g112</name>
</gene>
<dbReference type="InterPro" id="IPR011990">
    <property type="entry name" value="TPR-like_helical_dom_sf"/>
</dbReference>
<dbReference type="SMART" id="SM00671">
    <property type="entry name" value="SEL1"/>
    <property type="match status" value="3"/>
</dbReference>
<evidence type="ECO:0000313" key="2">
    <source>
        <dbReference type="EMBL" id="RHZ77514.1"/>
    </source>
</evidence>
<dbReference type="STRING" id="1348612.A0A397IWR0"/>
<dbReference type="OrthoDB" id="272077at2759"/>